<keyword evidence="11" id="KW-1185">Reference proteome</keyword>
<keyword evidence="4" id="KW-0735">Signal-anchor</keyword>
<evidence type="ECO:0000259" key="9">
    <source>
        <dbReference type="Pfam" id="PF14416"/>
    </source>
</evidence>
<dbReference type="InParanoid" id="A0A7J7D1Z4"/>
<keyword evidence="6 7" id="KW-0472">Membrane</keyword>
<proteinExistence type="inferred from homology"/>
<evidence type="ECO:0000256" key="6">
    <source>
        <dbReference type="ARBA" id="ARBA00023136"/>
    </source>
</evidence>
<feature type="domain" description="Trichome birefringence-like N-terminal" evidence="9">
    <location>
        <begin position="101"/>
        <end position="154"/>
    </location>
</feature>
<gene>
    <name evidence="10" type="ORF">HS088_TW11G00417</name>
</gene>
<dbReference type="Proteomes" id="UP000593562">
    <property type="component" value="Unassembled WGS sequence"/>
</dbReference>
<reference evidence="10 11" key="1">
    <citation type="journal article" date="2020" name="Nat. Commun.">
        <title>Genome of Tripterygium wilfordii and identification of cytochrome P450 involved in triptolide biosynthesis.</title>
        <authorList>
            <person name="Tu L."/>
            <person name="Su P."/>
            <person name="Zhang Z."/>
            <person name="Gao L."/>
            <person name="Wang J."/>
            <person name="Hu T."/>
            <person name="Zhou J."/>
            <person name="Zhang Y."/>
            <person name="Zhao Y."/>
            <person name="Liu Y."/>
            <person name="Song Y."/>
            <person name="Tong Y."/>
            <person name="Lu Y."/>
            <person name="Yang J."/>
            <person name="Xu C."/>
            <person name="Jia M."/>
            <person name="Peters R.J."/>
            <person name="Huang L."/>
            <person name="Gao W."/>
        </authorList>
    </citation>
    <scope>NUCLEOTIDE SEQUENCE [LARGE SCALE GENOMIC DNA]</scope>
    <source>
        <strain evidence="11">cv. XIE 37</strain>
        <tissue evidence="10">Leaf</tissue>
    </source>
</reference>
<dbReference type="AlphaFoldDB" id="A0A7J7D1Z4"/>
<dbReference type="InterPro" id="IPR029962">
    <property type="entry name" value="TBL"/>
</dbReference>
<dbReference type="EMBL" id="JAAARO010000011">
    <property type="protein sequence ID" value="KAF5740350.1"/>
    <property type="molecule type" value="Genomic_DNA"/>
</dbReference>
<dbReference type="GO" id="GO:0016413">
    <property type="term" value="F:O-acetyltransferase activity"/>
    <property type="evidence" value="ECO:0007669"/>
    <property type="project" value="InterPro"/>
</dbReference>
<dbReference type="InterPro" id="IPR026057">
    <property type="entry name" value="TBL_C"/>
</dbReference>
<evidence type="ECO:0000256" key="5">
    <source>
        <dbReference type="ARBA" id="ARBA00022989"/>
    </source>
</evidence>
<dbReference type="GO" id="GO:0005794">
    <property type="term" value="C:Golgi apparatus"/>
    <property type="evidence" value="ECO:0007669"/>
    <property type="project" value="TreeGrafter"/>
</dbReference>
<protein>
    <submittedName>
        <fullName evidence="10">Putative Trichome birefringence-like 22</fullName>
    </submittedName>
</protein>
<evidence type="ECO:0000256" key="7">
    <source>
        <dbReference type="SAM" id="Phobius"/>
    </source>
</evidence>
<dbReference type="Pfam" id="PF13839">
    <property type="entry name" value="PC-Esterase"/>
    <property type="match status" value="1"/>
</dbReference>
<dbReference type="PANTHER" id="PTHR32285:SF28">
    <property type="entry name" value="XYLOGLUCAN O-ACETYLTRANSFERASE 2"/>
    <property type="match status" value="1"/>
</dbReference>
<dbReference type="FunCoup" id="A0A7J7D1Z4">
    <property type="interactions" value="7"/>
</dbReference>
<dbReference type="InterPro" id="IPR025846">
    <property type="entry name" value="TBL_N"/>
</dbReference>
<accession>A0A7J7D1Z4</accession>
<evidence type="ECO:0000256" key="2">
    <source>
        <dbReference type="ARBA" id="ARBA00007727"/>
    </source>
</evidence>
<name>A0A7J7D1Z4_TRIWF</name>
<evidence type="ECO:0000256" key="3">
    <source>
        <dbReference type="ARBA" id="ARBA00022692"/>
    </source>
</evidence>
<evidence type="ECO:0000256" key="1">
    <source>
        <dbReference type="ARBA" id="ARBA00004167"/>
    </source>
</evidence>
<dbReference type="PANTHER" id="PTHR32285">
    <property type="entry name" value="PROTEIN TRICHOME BIREFRINGENCE-LIKE 9-RELATED"/>
    <property type="match status" value="1"/>
</dbReference>
<organism evidence="10 11">
    <name type="scientific">Tripterygium wilfordii</name>
    <name type="common">Thunder God vine</name>
    <dbReference type="NCBI Taxonomy" id="458696"/>
    <lineage>
        <taxon>Eukaryota</taxon>
        <taxon>Viridiplantae</taxon>
        <taxon>Streptophyta</taxon>
        <taxon>Embryophyta</taxon>
        <taxon>Tracheophyta</taxon>
        <taxon>Spermatophyta</taxon>
        <taxon>Magnoliopsida</taxon>
        <taxon>eudicotyledons</taxon>
        <taxon>Gunneridae</taxon>
        <taxon>Pentapetalae</taxon>
        <taxon>rosids</taxon>
        <taxon>fabids</taxon>
        <taxon>Celastrales</taxon>
        <taxon>Celastraceae</taxon>
        <taxon>Tripterygium</taxon>
    </lineage>
</organism>
<comment type="similarity">
    <text evidence="2">Belongs to the PC-esterase family. TBL subfamily.</text>
</comment>
<evidence type="ECO:0000256" key="4">
    <source>
        <dbReference type="ARBA" id="ARBA00022968"/>
    </source>
</evidence>
<evidence type="ECO:0000313" key="11">
    <source>
        <dbReference type="Proteomes" id="UP000593562"/>
    </source>
</evidence>
<feature type="domain" description="Trichome birefringence-like C-terminal" evidence="8">
    <location>
        <begin position="155"/>
        <end position="440"/>
    </location>
</feature>
<dbReference type="GO" id="GO:0016020">
    <property type="term" value="C:membrane"/>
    <property type="evidence" value="ECO:0007669"/>
    <property type="project" value="UniProtKB-SubCell"/>
</dbReference>
<keyword evidence="3 7" id="KW-0812">Transmembrane</keyword>
<comment type="subcellular location">
    <subcellularLocation>
        <location evidence="1">Membrane</location>
        <topology evidence="1">Single-pass membrane protein</topology>
    </subcellularLocation>
</comment>
<dbReference type="Pfam" id="PF14416">
    <property type="entry name" value="PMR5N"/>
    <property type="match status" value="1"/>
</dbReference>
<comment type="caution">
    <text evidence="10">The sequence shown here is derived from an EMBL/GenBank/DDBJ whole genome shotgun (WGS) entry which is preliminary data.</text>
</comment>
<keyword evidence="5 7" id="KW-1133">Transmembrane helix</keyword>
<dbReference type="OrthoDB" id="630188at2759"/>
<evidence type="ECO:0000259" key="8">
    <source>
        <dbReference type="Pfam" id="PF13839"/>
    </source>
</evidence>
<evidence type="ECO:0000313" key="10">
    <source>
        <dbReference type="EMBL" id="KAF5740350.1"/>
    </source>
</evidence>
<feature type="transmembrane region" description="Helical" evidence="7">
    <location>
        <begin position="21"/>
        <end position="44"/>
    </location>
</feature>
<sequence>MKSSSLFQDNLRGRRERCLNMGKVAPFLFSSVCLTTIFSLFIFYSPGPSKPLPFYSSRNPVNNAIPNKLDDTDQKLQLITEPQNDDEKPQLIEPQEKGGDENCDLFKGHWVPDLKGSLYTNYSCSTIPESKNCFRQGREDKDFLNWRWKPDQCDLPRFDSIKFLEMVRGKKLAFVGDSVSRNHMESLLCLLSQVEVPIDVYKDSEGRNRIWRFPNHNFTLIVLWTKFLVEGEERMINGSTTGVYDVYIDKVDEKWTKDLPDLDYVIISDAHWFFRPIYLHEAGNIVGCVYCDEPNVTRREVSEAVGMALGSALKYINQCKKCKRVVTLLRTFSPSHFENGVWNTGGNCNKTNPSGETDIDSGSSELGLRNAQVKELEIARIRGEKRGKRFRVLDITMAMLMRPDGHPGAFWGNKWMKGYNDCVHWCLPGPIDVWSDFLMAVMERTES</sequence>